<feature type="region of interest" description="Disordered" evidence="5">
    <location>
        <begin position="382"/>
        <end position="464"/>
    </location>
</feature>
<evidence type="ECO:0000256" key="5">
    <source>
        <dbReference type="SAM" id="MobiDB-lite"/>
    </source>
</evidence>
<dbReference type="PANTHER" id="PTHR43142:SF1">
    <property type="entry name" value="CARBOXYLIC ESTER HYDROLASE"/>
    <property type="match status" value="1"/>
</dbReference>
<reference evidence="8" key="1">
    <citation type="submission" date="2022-12" db="EMBL/GenBank/DDBJ databases">
        <title>Chromosome-level genome assembly of the bean flower thrips Megalurothrips usitatus.</title>
        <authorList>
            <person name="Ma L."/>
            <person name="Liu Q."/>
            <person name="Li H."/>
            <person name="Cai W."/>
        </authorList>
    </citation>
    <scope>NUCLEOTIDE SEQUENCE</scope>
    <source>
        <strain evidence="8">Cailab_2022a</strain>
    </source>
</reference>
<comment type="caution">
    <text evidence="8">The sequence shown here is derived from an EMBL/GenBank/DDBJ whole genome shotgun (WGS) entry which is preliminary data.</text>
</comment>
<sequence>MPTAVAERLAASARLCLCLLALLVLRCVDGQVVAVSSGSVRGVRVDGLGGARDYWAFRGIRYAAPPVGDLRFKAPRPAVPWEGVADATVEGSRCPQVLDGSVVGSEDCLNVNVYTPTLDCPADGYAVIVFFYGGSLSEGSNSNVPYFGPDFLVHNDVVLVLPNYRVGALGFLNLDTRGVPGNAGIKDGLAALRWVRDNAAAFCGDSARVTAMGQSAGAKLVAFMALAEGSRGLFRAAIQMSGTAVSPMAYTERHVERALALAERLGGSGEDAAAAERTLLQADWRALTGQAADMLNSTGWGLNYNPFVASPEGRPADGEEVVLSRDPESLLRDPPVPRVPTLTGVTSAEGISFSHREGRPGGRCIRLACRLSNHRSCLKMSHRHVGRGLPQRGEAGGHGRQPDGAAAVRRRVRRGGDGQGAGRGHHADGRRPGGDRQPGQGQVLPGRGSQRRLPGGTGIRKYPSPNSFSLSLSVCLSLSHPYPHPTRPPCVAAPG</sequence>
<feature type="chain" id="PRO_5043384072" description="Carboxylesterase type B domain-containing protein" evidence="6">
    <location>
        <begin position="31"/>
        <end position="495"/>
    </location>
</feature>
<evidence type="ECO:0000313" key="9">
    <source>
        <dbReference type="Proteomes" id="UP001075354"/>
    </source>
</evidence>
<evidence type="ECO:0000256" key="2">
    <source>
        <dbReference type="ARBA" id="ARBA00022487"/>
    </source>
</evidence>
<keyword evidence="9" id="KW-1185">Reference proteome</keyword>
<evidence type="ECO:0000259" key="7">
    <source>
        <dbReference type="Pfam" id="PF00135"/>
    </source>
</evidence>
<dbReference type="SUPFAM" id="SSF53474">
    <property type="entry name" value="alpha/beta-Hydrolases"/>
    <property type="match status" value="1"/>
</dbReference>
<feature type="signal peptide" evidence="6">
    <location>
        <begin position="1"/>
        <end position="30"/>
    </location>
</feature>
<dbReference type="Proteomes" id="UP001075354">
    <property type="component" value="Chromosome 9"/>
</dbReference>
<accession>A0AAV7XEL7</accession>
<dbReference type="PANTHER" id="PTHR43142">
    <property type="entry name" value="CARBOXYLIC ESTER HYDROLASE"/>
    <property type="match status" value="1"/>
</dbReference>
<gene>
    <name evidence="8" type="ORF">ONE63_010954</name>
</gene>
<evidence type="ECO:0000256" key="3">
    <source>
        <dbReference type="ARBA" id="ARBA00022801"/>
    </source>
</evidence>
<feature type="domain" description="Carboxylesterase type B" evidence="7">
    <location>
        <begin position="31"/>
        <end position="354"/>
    </location>
</feature>
<evidence type="ECO:0000256" key="1">
    <source>
        <dbReference type="ARBA" id="ARBA00005964"/>
    </source>
</evidence>
<evidence type="ECO:0000313" key="8">
    <source>
        <dbReference type="EMBL" id="KAJ1524457.1"/>
    </source>
</evidence>
<keyword evidence="4" id="KW-0325">Glycoprotein</keyword>
<evidence type="ECO:0000256" key="6">
    <source>
        <dbReference type="SAM" id="SignalP"/>
    </source>
</evidence>
<dbReference type="Gene3D" id="3.40.50.1820">
    <property type="entry name" value="alpha/beta hydrolase"/>
    <property type="match status" value="1"/>
</dbReference>
<keyword evidence="2" id="KW-0719">Serine esterase</keyword>
<dbReference type="AlphaFoldDB" id="A0AAV7XEL7"/>
<name>A0AAV7XEL7_9NEOP</name>
<keyword evidence="6" id="KW-0732">Signal</keyword>
<keyword evidence="3" id="KW-0378">Hydrolase</keyword>
<evidence type="ECO:0000256" key="4">
    <source>
        <dbReference type="ARBA" id="ARBA00023180"/>
    </source>
</evidence>
<proteinExistence type="inferred from homology"/>
<dbReference type="GO" id="GO:0052689">
    <property type="term" value="F:carboxylic ester hydrolase activity"/>
    <property type="evidence" value="ECO:0007669"/>
    <property type="project" value="UniProtKB-KW"/>
</dbReference>
<dbReference type="Pfam" id="PF00135">
    <property type="entry name" value="COesterase"/>
    <property type="match status" value="1"/>
</dbReference>
<comment type="similarity">
    <text evidence="1">Belongs to the type-B carboxylesterase/lipase family.</text>
</comment>
<protein>
    <recommendedName>
        <fullName evidence="7">Carboxylesterase type B domain-containing protein</fullName>
    </recommendedName>
</protein>
<dbReference type="InterPro" id="IPR002018">
    <property type="entry name" value="CarbesteraseB"/>
</dbReference>
<dbReference type="EMBL" id="JAPTSV010000009">
    <property type="protein sequence ID" value="KAJ1524457.1"/>
    <property type="molecule type" value="Genomic_DNA"/>
</dbReference>
<dbReference type="InterPro" id="IPR029058">
    <property type="entry name" value="AB_hydrolase_fold"/>
</dbReference>
<feature type="compositionally biased region" description="Basic and acidic residues" evidence="5">
    <location>
        <begin position="425"/>
        <end position="434"/>
    </location>
</feature>
<organism evidence="8 9">
    <name type="scientific">Megalurothrips usitatus</name>
    <name type="common">bean blossom thrips</name>
    <dbReference type="NCBI Taxonomy" id="439358"/>
    <lineage>
        <taxon>Eukaryota</taxon>
        <taxon>Metazoa</taxon>
        <taxon>Ecdysozoa</taxon>
        <taxon>Arthropoda</taxon>
        <taxon>Hexapoda</taxon>
        <taxon>Insecta</taxon>
        <taxon>Pterygota</taxon>
        <taxon>Neoptera</taxon>
        <taxon>Paraneoptera</taxon>
        <taxon>Thysanoptera</taxon>
        <taxon>Terebrantia</taxon>
        <taxon>Thripoidea</taxon>
        <taxon>Thripidae</taxon>
        <taxon>Megalurothrips</taxon>
    </lineage>
</organism>